<evidence type="ECO:0000256" key="2">
    <source>
        <dbReference type="ARBA" id="ARBA00022692"/>
    </source>
</evidence>
<evidence type="ECO:0000256" key="1">
    <source>
        <dbReference type="ARBA" id="ARBA00004141"/>
    </source>
</evidence>
<protein>
    <recommendedName>
        <fullName evidence="9">Zinc/iron permease</fullName>
    </recommendedName>
</protein>
<evidence type="ECO:0008006" key="9">
    <source>
        <dbReference type="Google" id="ProtNLM"/>
    </source>
</evidence>
<dbReference type="PANTHER" id="PTHR11040:SF55">
    <property type="entry name" value="MEMBRANE ZINC ION TRANSPORTER, PUTATIVE (AFU_ORTHOLOGUE AFUA_6G00470)-RELATED"/>
    <property type="match status" value="1"/>
</dbReference>
<name>W2S9Q1_CYPE1</name>
<feature type="transmembrane region" description="Helical" evidence="6">
    <location>
        <begin position="318"/>
        <end position="337"/>
    </location>
</feature>
<accession>W2S9Q1</accession>
<keyword evidence="3 6" id="KW-1133">Transmembrane helix</keyword>
<dbReference type="VEuPathDB" id="FungiDB:HMPREF1541_09277"/>
<feature type="transmembrane region" description="Helical" evidence="6">
    <location>
        <begin position="245"/>
        <end position="269"/>
    </location>
</feature>
<reference evidence="7 8" key="1">
    <citation type="submission" date="2013-03" db="EMBL/GenBank/DDBJ databases">
        <title>The Genome Sequence of Phialophora europaea CBS 101466.</title>
        <authorList>
            <consortium name="The Broad Institute Genomics Platform"/>
            <person name="Cuomo C."/>
            <person name="de Hoog S."/>
            <person name="Gorbushina A."/>
            <person name="Walker B."/>
            <person name="Young S.K."/>
            <person name="Zeng Q."/>
            <person name="Gargeya S."/>
            <person name="Fitzgerald M."/>
            <person name="Haas B."/>
            <person name="Abouelleil A."/>
            <person name="Allen A.W."/>
            <person name="Alvarado L."/>
            <person name="Arachchi H.M."/>
            <person name="Berlin A.M."/>
            <person name="Chapman S.B."/>
            <person name="Gainer-Dewar J."/>
            <person name="Goldberg J."/>
            <person name="Griggs A."/>
            <person name="Gujja S."/>
            <person name="Hansen M."/>
            <person name="Howarth C."/>
            <person name="Imamovic A."/>
            <person name="Ireland A."/>
            <person name="Larimer J."/>
            <person name="McCowan C."/>
            <person name="Murphy C."/>
            <person name="Pearson M."/>
            <person name="Poon T.W."/>
            <person name="Priest M."/>
            <person name="Roberts A."/>
            <person name="Saif S."/>
            <person name="Shea T."/>
            <person name="Sisk P."/>
            <person name="Sykes S."/>
            <person name="Wortman J."/>
            <person name="Nusbaum C."/>
            <person name="Birren B."/>
        </authorList>
    </citation>
    <scope>NUCLEOTIDE SEQUENCE [LARGE SCALE GENOMIC DNA]</scope>
    <source>
        <strain evidence="7 8">CBS 101466</strain>
    </source>
</reference>
<feature type="transmembrane region" description="Helical" evidence="6">
    <location>
        <begin position="6"/>
        <end position="26"/>
    </location>
</feature>
<evidence type="ECO:0000256" key="3">
    <source>
        <dbReference type="ARBA" id="ARBA00022989"/>
    </source>
</evidence>
<feature type="compositionally biased region" description="Polar residues" evidence="5">
    <location>
        <begin position="130"/>
        <end position="141"/>
    </location>
</feature>
<comment type="subcellular location">
    <subcellularLocation>
        <location evidence="1">Membrane</location>
        <topology evidence="1">Multi-pass membrane protein</topology>
    </subcellularLocation>
</comment>
<dbReference type="PROSITE" id="PS51257">
    <property type="entry name" value="PROKAR_LIPOPROTEIN"/>
    <property type="match status" value="1"/>
</dbReference>
<feature type="transmembrane region" description="Helical" evidence="6">
    <location>
        <begin position="275"/>
        <end position="297"/>
    </location>
</feature>
<dbReference type="Pfam" id="PF02535">
    <property type="entry name" value="Zip"/>
    <property type="match status" value="1"/>
</dbReference>
<dbReference type="GO" id="GO:0005886">
    <property type="term" value="C:plasma membrane"/>
    <property type="evidence" value="ECO:0007669"/>
    <property type="project" value="TreeGrafter"/>
</dbReference>
<dbReference type="OrthoDB" id="448280at2759"/>
<dbReference type="RefSeq" id="XP_008712174.1">
    <property type="nucleotide sequence ID" value="XM_008713952.1"/>
</dbReference>
<evidence type="ECO:0000313" key="7">
    <source>
        <dbReference type="EMBL" id="ETN45446.1"/>
    </source>
</evidence>
<dbReference type="EMBL" id="KB822712">
    <property type="protein sequence ID" value="ETN45446.1"/>
    <property type="molecule type" value="Genomic_DNA"/>
</dbReference>
<keyword evidence="8" id="KW-1185">Reference proteome</keyword>
<evidence type="ECO:0000313" key="8">
    <source>
        <dbReference type="Proteomes" id="UP000030752"/>
    </source>
</evidence>
<organism evidence="7 8">
    <name type="scientific">Cyphellophora europaea (strain CBS 101466)</name>
    <name type="common">Phialophora europaea</name>
    <dbReference type="NCBI Taxonomy" id="1220924"/>
    <lineage>
        <taxon>Eukaryota</taxon>
        <taxon>Fungi</taxon>
        <taxon>Dikarya</taxon>
        <taxon>Ascomycota</taxon>
        <taxon>Pezizomycotina</taxon>
        <taxon>Eurotiomycetes</taxon>
        <taxon>Chaetothyriomycetidae</taxon>
        <taxon>Chaetothyriales</taxon>
        <taxon>Cyphellophoraceae</taxon>
        <taxon>Cyphellophora</taxon>
    </lineage>
</organism>
<feature type="region of interest" description="Disordered" evidence="5">
    <location>
        <begin position="122"/>
        <end position="237"/>
    </location>
</feature>
<dbReference type="HOGENOM" id="CLU_027089_1_2_1"/>
<dbReference type="Proteomes" id="UP000030752">
    <property type="component" value="Unassembled WGS sequence"/>
</dbReference>
<dbReference type="InterPro" id="IPR003689">
    <property type="entry name" value="ZIP"/>
</dbReference>
<dbReference type="PANTHER" id="PTHR11040">
    <property type="entry name" value="ZINC/IRON TRANSPORTER"/>
    <property type="match status" value="1"/>
</dbReference>
<keyword evidence="4 6" id="KW-0472">Membrane</keyword>
<sequence length="412" mass="44457">MSGPGRDISHVVLLVSASACAFPLIATKVPRLRVPPRFLFFVRHFGTGVLLATAFAHLFPTAFVNLTDPCLGSFWTDDYPALAGVIALAAVFAVATIEQVFSPGRHCMTVSATEHGSAVSLEAMRETPRETASPNPPSLTRSETEPARPGPLYGRTKFGRSDSTGQHLARMTTQSAQLDRIERQAPAPDLSPIEDDDNNDNITHRKPPTINPDLPEKTQQPSKLPDPEAQDADPEITPDQKRQKLLLQCILLEVGILFHSVFIGMALAVATGNDFIVLLLAIIFHQTFEGLALGSRIAAVGWSRSRDGVQGWRRYQPWLMALAYGCTTPLGQALGIATHTLYAPESRTGLLMVGVMNAISAGLLTYTSLIDLLAEDFLSDESWRAMKGRKRVVAGLVVVAGAGAMSLIGAWA</sequence>
<dbReference type="InParanoid" id="W2S9Q1"/>
<proteinExistence type="predicted"/>
<feature type="transmembrane region" description="Helical" evidence="6">
    <location>
        <begin position="349"/>
        <end position="372"/>
    </location>
</feature>
<feature type="compositionally biased region" description="Polar residues" evidence="5">
    <location>
        <begin position="161"/>
        <end position="177"/>
    </location>
</feature>
<feature type="transmembrane region" description="Helical" evidence="6">
    <location>
        <begin position="79"/>
        <end position="101"/>
    </location>
</feature>
<dbReference type="GeneID" id="19976616"/>
<feature type="transmembrane region" description="Helical" evidence="6">
    <location>
        <begin position="38"/>
        <end position="59"/>
    </location>
</feature>
<dbReference type="eggNOG" id="KOG1558">
    <property type="taxonomic scope" value="Eukaryota"/>
</dbReference>
<dbReference type="AlphaFoldDB" id="W2S9Q1"/>
<feature type="transmembrane region" description="Helical" evidence="6">
    <location>
        <begin position="392"/>
        <end position="411"/>
    </location>
</feature>
<evidence type="ECO:0000256" key="6">
    <source>
        <dbReference type="SAM" id="Phobius"/>
    </source>
</evidence>
<keyword evidence="2 6" id="KW-0812">Transmembrane</keyword>
<gene>
    <name evidence="7" type="ORF">HMPREF1541_09277</name>
</gene>
<dbReference type="GO" id="GO:0005385">
    <property type="term" value="F:zinc ion transmembrane transporter activity"/>
    <property type="evidence" value="ECO:0007669"/>
    <property type="project" value="TreeGrafter"/>
</dbReference>
<dbReference type="STRING" id="1220924.W2S9Q1"/>
<evidence type="ECO:0000256" key="4">
    <source>
        <dbReference type="ARBA" id="ARBA00023136"/>
    </source>
</evidence>
<evidence type="ECO:0000256" key="5">
    <source>
        <dbReference type="SAM" id="MobiDB-lite"/>
    </source>
</evidence>